<name>A0A4Y1RGX3_PRUDU</name>
<protein>
    <submittedName>
        <fullName evidence="1">Uncharacterized protein</fullName>
    </submittedName>
</protein>
<reference evidence="1" key="1">
    <citation type="journal article" date="2019" name="Science">
        <title>Mutation of a bHLH transcription factor allowed almond domestication.</title>
        <authorList>
            <person name="Sanchez-Perez R."/>
            <person name="Pavan S."/>
            <person name="Mazzeo R."/>
            <person name="Moldovan C."/>
            <person name="Aiese Cigliano R."/>
            <person name="Del Cueto J."/>
            <person name="Ricciardi F."/>
            <person name="Lotti C."/>
            <person name="Ricciardi L."/>
            <person name="Dicenta F."/>
            <person name="Lopez-Marques R.L."/>
            <person name="Lindberg Moller B."/>
        </authorList>
    </citation>
    <scope>NUCLEOTIDE SEQUENCE</scope>
</reference>
<dbReference type="AlphaFoldDB" id="A0A4Y1RGX3"/>
<accession>A0A4Y1RGX3</accession>
<gene>
    <name evidence="1" type="ORF">Prudu_013935</name>
</gene>
<sequence length="67" mass="7399">MLLALTTLSSGIFILQPKSTTVEEGESCDQGLSCSHRHQGGNHITLPARKGKKERSFRCSLQDLTER</sequence>
<dbReference type="EMBL" id="AP019301">
    <property type="protein sequence ID" value="BBH03148.1"/>
    <property type="molecule type" value="Genomic_DNA"/>
</dbReference>
<organism evidence="1">
    <name type="scientific">Prunus dulcis</name>
    <name type="common">Almond</name>
    <name type="synonym">Amygdalus dulcis</name>
    <dbReference type="NCBI Taxonomy" id="3755"/>
    <lineage>
        <taxon>Eukaryota</taxon>
        <taxon>Viridiplantae</taxon>
        <taxon>Streptophyta</taxon>
        <taxon>Embryophyta</taxon>
        <taxon>Tracheophyta</taxon>
        <taxon>Spermatophyta</taxon>
        <taxon>Magnoliopsida</taxon>
        <taxon>eudicotyledons</taxon>
        <taxon>Gunneridae</taxon>
        <taxon>Pentapetalae</taxon>
        <taxon>rosids</taxon>
        <taxon>fabids</taxon>
        <taxon>Rosales</taxon>
        <taxon>Rosaceae</taxon>
        <taxon>Amygdaloideae</taxon>
        <taxon>Amygdaleae</taxon>
        <taxon>Prunus</taxon>
    </lineage>
</organism>
<proteinExistence type="predicted"/>
<evidence type="ECO:0000313" key="1">
    <source>
        <dbReference type="EMBL" id="BBH03148.1"/>
    </source>
</evidence>